<keyword evidence="3" id="KW-1185">Reference proteome</keyword>
<evidence type="ECO:0000313" key="3">
    <source>
        <dbReference type="Proteomes" id="UP001165289"/>
    </source>
</evidence>
<dbReference type="Proteomes" id="UP001165289">
    <property type="component" value="Unassembled WGS sequence"/>
</dbReference>
<feature type="compositionally biased region" description="Polar residues" evidence="1">
    <location>
        <begin position="24"/>
        <end position="37"/>
    </location>
</feature>
<accession>A0AAV7JXR3</accession>
<name>A0AAV7JXR3_9METZ</name>
<organism evidence="2 3">
    <name type="scientific">Oopsacas minuta</name>
    <dbReference type="NCBI Taxonomy" id="111878"/>
    <lineage>
        <taxon>Eukaryota</taxon>
        <taxon>Metazoa</taxon>
        <taxon>Porifera</taxon>
        <taxon>Hexactinellida</taxon>
        <taxon>Hexasterophora</taxon>
        <taxon>Lyssacinosida</taxon>
        <taxon>Leucopsacidae</taxon>
        <taxon>Oopsacas</taxon>
    </lineage>
</organism>
<evidence type="ECO:0000313" key="2">
    <source>
        <dbReference type="EMBL" id="KAI6653095.1"/>
    </source>
</evidence>
<gene>
    <name evidence="2" type="ORF">LOD99_3931</name>
</gene>
<evidence type="ECO:0000256" key="1">
    <source>
        <dbReference type="SAM" id="MobiDB-lite"/>
    </source>
</evidence>
<reference evidence="2 3" key="1">
    <citation type="journal article" date="2023" name="BMC Biol.">
        <title>The compact genome of the sponge Oopsacas minuta (Hexactinellida) is lacking key metazoan core genes.</title>
        <authorList>
            <person name="Santini S."/>
            <person name="Schenkelaars Q."/>
            <person name="Jourda C."/>
            <person name="Duchesne M."/>
            <person name="Belahbib H."/>
            <person name="Rocher C."/>
            <person name="Selva M."/>
            <person name="Riesgo A."/>
            <person name="Vervoort M."/>
            <person name="Leys S.P."/>
            <person name="Kodjabachian L."/>
            <person name="Le Bivic A."/>
            <person name="Borchiellini C."/>
            <person name="Claverie J.M."/>
            <person name="Renard E."/>
        </authorList>
    </citation>
    <scope>NUCLEOTIDE SEQUENCE [LARGE SCALE GENOMIC DNA]</scope>
    <source>
        <strain evidence="2">SPO-2</strain>
    </source>
</reference>
<comment type="caution">
    <text evidence="2">The sequence shown here is derived from an EMBL/GenBank/DDBJ whole genome shotgun (WGS) entry which is preliminary data.</text>
</comment>
<dbReference type="EMBL" id="JAKMXF010000295">
    <property type="protein sequence ID" value="KAI6653095.1"/>
    <property type="molecule type" value="Genomic_DNA"/>
</dbReference>
<dbReference type="AlphaFoldDB" id="A0AAV7JXR3"/>
<sequence length="102" mass="11647">MDSGKIIDYGIKNLNDHTRHCSPDVSSSSQTPRSNTENAVTFTTDLWTDNDMNRSYLDVSFFWISQGTDESGIGKELWALKRAMYACKVFPKLKTTEIIEFE</sequence>
<feature type="region of interest" description="Disordered" evidence="1">
    <location>
        <begin position="18"/>
        <end position="37"/>
    </location>
</feature>
<protein>
    <submittedName>
        <fullName evidence="2">Uncharacterized protein</fullName>
    </submittedName>
</protein>
<proteinExistence type="predicted"/>